<feature type="region of interest" description="Disordered" evidence="1">
    <location>
        <begin position="1"/>
        <end position="54"/>
    </location>
</feature>
<gene>
    <name evidence="2" type="ORF">HGRIS_003252</name>
</gene>
<dbReference type="EMBL" id="JASNQZ010000006">
    <property type="protein sequence ID" value="KAL0957160.1"/>
    <property type="molecule type" value="Genomic_DNA"/>
</dbReference>
<evidence type="ECO:0000256" key="1">
    <source>
        <dbReference type="SAM" id="MobiDB-lite"/>
    </source>
</evidence>
<evidence type="ECO:0000313" key="3">
    <source>
        <dbReference type="Proteomes" id="UP001556367"/>
    </source>
</evidence>
<organism evidence="2 3">
    <name type="scientific">Hohenbuehelia grisea</name>
    <dbReference type="NCBI Taxonomy" id="104357"/>
    <lineage>
        <taxon>Eukaryota</taxon>
        <taxon>Fungi</taxon>
        <taxon>Dikarya</taxon>
        <taxon>Basidiomycota</taxon>
        <taxon>Agaricomycotina</taxon>
        <taxon>Agaricomycetes</taxon>
        <taxon>Agaricomycetidae</taxon>
        <taxon>Agaricales</taxon>
        <taxon>Pleurotineae</taxon>
        <taxon>Pleurotaceae</taxon>
        <taxon>Hohenbuehelia</taxon>
    </lineage>
</organism>
<accession>A0ABR3JPS3</accession>
<dbReference type="Proteomes" id="UP001556367">
    <property type="component" value="Unassembled WGS sequence"/>
</dbReference>
<reference evidence="3" key="1">
    <citation type="submission" date="2024-06" db="EMBL/GenBank/DDBJ databases">
        <title>Multi-omics analyses provide insights into the biosynthesis of the anticancer antibiotic pleurotin in Hohenbuehelia grisea.</title>
        <authorList>
            <person name="Weaver J.A."/>
            <person name="Alberti F."/>
        </authorList>
    </citation>
    <scope>NUCLEOTIDE SEQUENCE [LARGE SCALE GENOMIC DNA]</scope>
    <source>
        <strain evidence="3">T-177</strain>
    </source>
</reference>
<feature type="compositionally biased region" description="Polar residues" evidence="1">
    <location>
        <begin position="45"/>
        <end position="54"/>
    </location>
</feature>
<protein>
    <submittedName>
        <fullName evidence="2">Uncharacterized protein</fullName>
    </submittedName>
</protein>
<comment type="caution">
    <text evidence="2">The sequence shown here is derived from an EMBL/GenBank/DDBJ whole genome shotgun (WGS) entry which is preliminary data.</text>
</comment>
<proteinExistence type="predicted"/>
<sequence length="150" mass="16640">MTNAASNMAPPFLQTEHATSASAQGHREPSRTIGLERTLTPRDAQATQETASQTVYRTHVSPTRPFVRKCTALMPVLSMRVRDRQRRLPVSLSICSAAMVTHIPAVAQGLPLASRYHRHPCVRVIRVRPKPLPSPSLPHRCPVTRDRGLL</sequence>
<keyword evidence="3" id="KW-1185">Reference proteome</keyword>
<evidence type="ECO:0000313" key="2">
    <source>
        <dbReference type="EMBL" id="KAL0957160.1"/>
    </source>
</evidence>
<name>A0ABR3JPS3_9AGAR</name>